<feature type="chain" id="PRO_5003236245" evidence="1">
    <location>
        <begin position="24"/>
        <end position="67"/>
    </location>
</feature>
<keyword evidence="1" id="KW-0732">Signal</keyword>
<dbReference type="GeneID" id="12983730"/>
<dbReference type="Proteomes" id="UP000007258">
    <property type="component" value="Chromosome 20"/>
</dbReference>
<dbReference type="KEGG" id="lbz:LBRM_20_5600"/>
<proteinExistence type="predicted"/>
<dbReference type="EMBL" id="FR798995">
    <property type="protein sequence ID" value="CBZ14637.1"/>
    <property type="molecule type" value="Genomic_DNA"/>
</dbReference>
<evidence type="ECO:0000313" key="3">
    <source>
        <dbReference type="Proteomes" id="UP000007258"/>
    </source>
</evidence>
<accession>E9AIJ3</accession>
<gene>
    <name evidence="2" type="ORF">LBRM_20_5600</name>
</gene>
<dbReference type="VEuPathDB" id="TriTrypDB:LbrM.20.5600"/>
<protein>
    <submittedName>
        <fullName evidence="2">Uncharacterized protein</fullName>
    </submittedName>
</protein>
<evidence type="ECO:0000256" key="1">
    <source>
        <dbReference type="SAM" id="SignalP"/>
    </source>
</evidence>
<feature type="signal peptide" evidence="1">
    <location>
        <begin position="1"/>
        <end position="23"/>
    </location>
</feature>
<dbReference type="RefSeq" id="XP_003723109.1">
    <property type="nucleotide sequence ID" value="XM_003723061.1"/>
</dbReference>
<organism evidence="2 3">
    <name type="scientific">Leishmania braziliensis</name>
    <dbReference type="NCBI Taxonomy" id="5660"/>
    <lineage>
        <taxon>Eukaryota</taxon>
        <taxon>Discoba</taxon>
        <taxon>Euglenozoa</taxon>
        <taxon>Kinetoplastea</taxon>
        <taxon>Metakinetoplastina</taxon>
        <taxon>Trypanosomatida</taxon>
        <taxon>Trypanosomatidae</taxon>
        <taxon>Leishmaniinae</taxon>
        <taxon>Leishmania</taxon>
        <taxon>Leishmania braziliensis species complex</taxon>
    </lineage>
</organism>
<reference evidence="2 3" key="2">
    <citation type="journal article" date="2011" name="Genome Res.">
        <title>Chromosome and gene copy number variation allow major structural change between species and strains of Leishmania.</title>
        <authorList>
            <person name="Rogers M.B."/>
            <person name="Hilley J.D."/>
            <person name="Dickens N.J."/>
            <person name="Wilkes J."/>
            <person name="Bates P.A."/>
            <person name="Depledge D.P."/>
            <person name="Harris D."/>
            <person name="Her Y."/>
            <person name="Herzyk P."/>
            <person name="Imamura H."/>
            <person name="Otto T.D."/>
            <person name="Sanders M."/>
            <person name="Seeger K."/>
            <person name="Dujardin J.C."/>
            <person name="Berriman M."/>
            <person name="Smith D.F."/>
            <person name="Hertz-Fowler C."/>
            <person name="Mottram J.C."/>
        </authorList>
    </citation>
    <scope>NUCLEOTIDE SEQUENCE [LARGE SCALE GENOMIC DNA]</scope>
    <source>
        <strain evidence="2 3">MHOM/BR/75/M2904</strain>
    </source>
</reference>
<sequence length="67" mass="7444">MVAPRSFLFFVAVRAFVCGSAFSWQSQKELARVCLPVCRVDVARSTNFPCSPLLLRFTGVLPDQIHG</sequence>
<keyword evidence="3" id="KW-1185">Reference proteome</keyword>
<dbReference type="InParanoid" id="E9AIJ3"/>
<name>E9AIJ3_LEIBR</name>
<dbReference type="AlphaFoldDB" id="E9AIJ3"/>
<evidence type="ECO:0000313" key="2">
    <source>
        <dbReference type="EMBL" id="CBZ14637.1"/>
    </source>
</evidence>
<reference evidence="2 3" key="1">
    <citation type="journal article" date="2007" name="Nat. Genet.">
        <title>Comparative genomic analysis of three Leishmania species that cause diverse human disease.</title>
        <authorList>
            <person name="Peacock C.S."/>
            <person name="Seeger K."/>
            <person name="Harris D."/>
            <person name="Murphy L."/>
            <person name="Ruiz J.C."/>
            <person name="Quail M.A."/>
            <person name="Peters N."/>
            <person name="Adlem E."/>
            <person name="Tivey A."/>
            <person name="Aslett M."/>
            <person name="Kerhornou A."/>
            <person name="Ivens A."/>
            <person name="Fraser A."/>
            <person name="Rajandream M.A."/>
            <person name="Carver T."/>
            <person name="Norbertczak H."/>
            <person name="Chillingworth T."/>
            <person name="Hance Z."/>
            <person name="Jagels K."/>
            <person name="Moule S."/>
            <person name="Ormond D."/>
            <person name="Rutter S."/>
            <person name="Squares R."/>
            <person name="Whitehead S."/>
            <person name="Rabbinowitsch E."/>
            <person name="Arrowsmith C."/>
            <person name="White B."/>
            <person name="Thurston S."/>
            <person name="Bringaud F."/>
            <person name="Baldauf S.L."/>
            <person name="Faulconbridge A."/>
            <person name="Jeffares D."/>
            <person name="Depledge D.P."/>
            <person name="Oyola S.O."/>
            <person name="Hilley J.D."/>
            <person name="Brito L.O."/>
            <person name="Tosi L.R."/>
            <person name="Barrell B."/>
            <person name="Cruz A.K."/>
            <person name="Mottram J.C."/>
            <person name="Smith D.F."/>
            <person name="Berriman M."/>
        </authorList>
    </citation>
    <scope>NUCLEOTIDE SEQUENCE [LARGE SCALE GENOMIC DNA]</scope>
    <source>
        <strain evidence="2 3">MHOM/BR/75/M2904</strain>
    </source>
</reference>